<dbReference type="Proteomes" id="UP001275932">
    <property type="component" value="Unassembled WGS sequence"/>
</dbReference>
<evidence type="ECO:0000256" key="2">
    <source>
        <dbReference type="SAM" id="Phobius"/>
    </source>
</evidence>
<protein>
    <recommendedName>
        <fullName evidence="5">Alkaline shock response membrane anchor protein AmaP</fullName>
    </recommendedName>
</protein>
<evidence type="ECO:0000313" key="4">
    <source>
        <dbReference type="Proteomes" id="UP001275932"/>
    </source>
</evidence>
<comment type="caution">
    <text evidence="3">The sequence shown here is derived from an EMBL/GenBank/DDBJ whole genome shotgun (WGS) entry which is preliminary data.</text>
</comment>
<proteinExistence type="predicted"/>
<evidence type="ECO:0000313" key="3">
    <source>
        <dbReference type="EMBL" id="MDX8415661.1"/>
    </source>
</evidence>
<dbReference type="EMBL" id="JALBUT010000005">
    <property type="protein sequence ID" value="MDX8415661.1"/>
    <property type="molecule type" value="Genomic_DNA"/>
</dbReference>
<gene>
    <name evidence="3" type="ORF">MOX91_05640</name>
</gene>
<evidence type="ECO:0008006" key="5">
    <source>
        <dbReference type="Google" id="ProtNLM"/>
    </source>
</evidence>
<organism evidence="3 4">
    <name type="scientific">Intestinicryptomonas porci</name>
    <dbReference type="NCBI Taxonomy" id="2926320"/>
    <lineage>
        <taxon>Bacteria</taxon>
        <taxon>Pseudomonadati</taxon>
        <taxon>Verrucomicrobiota</taxon>
        <taxon>Opitutia</taxon>
        <taxon>Opitutales</taxon>
        <taxon>Intestinicryptomonaceae</taxon>
        <taxon>Intestinicryptomonas</taxon>
    </lineage>
</organism>
<keyword evidence="2" id="KW-1133">Transmembrane helix</keyword>
<keyword evidence="2" id="KW-0812">Transmembrane</keyword>
<keyword evidence="4" id="KW-1185">Reference proteome</keyword>
<feature type="transmembrane region" description="Helical" evidence="2">
    <location>
        <begin position="31"/>
        <end position="48"/>
    </location>
</feature>
<reference evidence="3 4" key="1">
    <citation type="submission" date="2022-03" db="EMBL/GenBank/DDBJ databases">
        <title>Novel taxa within the pig intestine.</title>
        <authorList>
            <person name="Wylensek D."/>
            <person name="Bishof K."/>
            <person name="Afrizal A."/>
            <person name="Clavel T."/>
        </authorList>
    </citation>
    <scope>NUCLEOTIDE SEQUENCE [LARGE SCALE GENOMIC DNA]</scope>
    <source>
        <strain evidence="3 4">CLA-KB-P66</strain>
    </source>
</reference>
<feature type="region of interest" description="Disordered" evidence="1">
    <location>
        <begin position="152"/>
        <end position="181"/>
    </location>
</feature>
<name>A0ABU4WI08_9BACT</name>
<feature type="compositionally biased region" description="Basic and acidic residues" evidence="1">
    <location>
        <begin position="155"/>
        <end position="173"/>
    </location>
</feature>
<accession>A0ABU4WI08</accession>
<evidence type="ECO:0000256" key="1">
    <source>
        <dbReference type="SAM" id="MobiDB-lite"/>
    </source>
</evidence>
<dbReference type="RefSeq" id="WP_370397107.1">
    <property type="nucleotide sequence ID" value="NZ_JALBUT010000005.1"/>
</dbReference>
<keyword evidence="2" id="KW-0472">Membrane</keyword>
<sequence>MEEAYQKTTDYLEKTLQTAKDLWDKPYVKEFLLVVVAILILLVIILKIRKRFTPIKLFNNSAGIVSVTPSALNELVQSVCYSIGTTNRPSVKIYERRGRLCMQVAIKLEMGQKLADVSAILQDELTNACREHLGVEKLGRIDVKIKGFKGVLKKSPREDAQKEEEPTDKKEGINDPFSPIK</sequence>